<comment type="similarity">
    <text evidence="1">Belongs to the aldo/keto reductase family.</text>
</comment>
<dbReference type="InterPro" id="IPR020471">
    <property type="entry name" value="AKR"/>
</dbReference>
<dbReference type="Pfam" id="PF00248">
    <property type="entry name" value="Aldo_ket_red"/>
    <property type="match status" value="1"/>
</dbReference>
<keyword evidence="3 5" id="KW-0560">Oxidoreductase</keyword>
<dbReference type="RefSeq" id="WP_323575746.1">
    <property type="nucleotide sequence ID" value="NZ_JAYGJQ010000001.1"/>
</dbReference>
<name>A0ABU5VSU8_9BACT</name>
<evidence type="ECO:0000259" key="4">
    <source>
        <dbReference type="Pfam" id="PF00248"/>
    </source>
</evidence>
<gene>
    <name evidence="5" type="primary">dkgB</name>
    <name evidence="5" type="ORF">SHI21_07660</name>
</gene>
<dbReference type="InterPro" id="IPR018170">
    <property type="entry name" value="Aldo/ket_reductase_CS"/>
</dbReference>
<comment type="caution">
    <text evidence="5">The sequence shown here is derived from an EMBL/GenBank/DDBJ whole genome shotgun (WGS) entry which is preliminary data.</text>
</comment>
<dbReference type="InterPro" id="IPR023210">
    <property type="entry name" value="NADP_OxRdtase_dom"/>
</dbReference>
<dbReference type="SUPFAM" id="SSF51430">
    <property type="entry name" value="NAD(P)-linked oxidoreductase"/>
    <property type="match status" value="1"/>
</dbReference>
<dbReference type="GO" id="GO:0016491">
    <property type="term" value="F:oxidoreductase activity"/>
    <property type="evidence" value="ECO:0007669"/>
    <property type="project" value="UniProtKB-KW"/>
</dbReference>
<dbReference type="PIRSF" id="PIRSF000097">
    <property type="entry name" value="AKR"/>
    <property type="match status" value="1"/>
</dbReference>
<dbReference type="PANTHER" id="PTHR43827:SF3">
    <property type="entry name" value="NADP-DEPENDENT OXIDOREDUCTASE DOMAIN-CONTAINING PROTEIN"/>
    <property type="match status" value="1"/>
</dbReference>
<keyword evidence="6" id="KW-1185">Reference proteome</keyword>
<dbReference type="Proteomes" id="UP001302274">
    <property type="component" value="Unassembled WGS sequence"/>
</dbReference>
<organism evidence="5 6">
    <name type="scientific">Bacteriovorax antarcticus</name>
    <dbReference type="NCBI Taxonomy" id="3088717"/>
    <lineage>
        <taxon>Bacteria</taxon>
        <taxon>Pseudomonadati</taxon>
        <taxon>Bdellovibrionota</taxon>
        <taxon>Bacteriovoracia</taxon>
        <taxon>Bacteriovoracales</taxon>
        <taxon>Bacteriovoracaceae</taxon>
        <taxon>Bacteriovorax</taxon>
    </lineage>
</organism>
<sequence>MHIPVLGLGTFRLKDEVAFNSVKMGLEIGYRHIDTAQIYENESEVGAAVKESNIPREEIFITTKIWTENLSAAKLIPSLKESLKKLQTDYVDLTLIHWPSPNQAVPLEESLLALKEAKDLGLTKEIGVSNFPIAELKKAIEILGSEEIFTNQVEVHPYLQNKKLIDFCNTEDIMVTAYMPLAYGKVVKDETLIKIGEKHGISAADVALAWLHEQDLIIIPSSTKRVNLENNLNFPEISFSKKELSMIAGLDDGSRIANPPFAPTWDK</sequence>
<evidence type="ECO:0000256" key="2">
    <source>
        <dbReference type="ARBA" id="ARBA00022857"/>
    </source>
</evidence>
<evidence type="ECO:0000313" key="5">
    <source>
        <dbReference type="EMBL" id="MEA9356071.1"/>
    </source>
</evidence>
<keyword evidence="2" id="KW-0521">NADP</keyword>
<dbReference type="PROSITE" id="PS00798">
    <property type="entry name" value="ALDOKETO_REDUCTASE_1"/>
    <property type="match status" value="1"/>
</dbReference>
<evidence type="ECO:0000256" key="1">
    <source>
        <dbReference type="ARBA" id="ARBA00007905"/>
    </source>
</evidence>
<dbReference type="EC" id="1.1.1.346" evidence="5"/>
<dbReference type="PROSITE" id="PS00062">
    <property type="entry name" value="ALDOKETO_REDUCTASE_2"/>
    <property type="match status" value="1"/>
</dbReference>
<accession>A0ABU5VSU8</accession>
<dbReference type="PRINTS" id="PR00069">
    <property type="entry name" value="ALDKETRDTASE"/>
</dbReference>
<protein>
    <submittedName>
        <fullName evidence="5">2,5-didehydrogluconate reductase DkgB</fullName>
        <ecNumber evidence="5">1.1.1.346</ecNumber>
    </submittedName>
</protein>
<dbReference type="PANTHER" id="PTHR43827">
    <property type="entry name" value="2,5-DIKETO-D-GLUCONIC ACID REDUCTASE"/>
    <property type="match status" value="1"/>
</dbReference>
<evidence type="ECO:0000313" key="6">
    <source>
        <dbReference type="Proteomes" id="UP001302274"/>
    </source>
</evidence>
<dbReference type="InterPro" id="IPR036812">
    <property type="entry name" value="NAD(P)_OxRdtase_dom_sf"/>
</dbReference>
<feature type="domain" description="NADP-dependent oxidoreductase" evidence="4">
    <location>
        <begin position="6"/>
        <end position="251"/>
    </location>
</feature>
<dbReference type="Gene3D" id="3.20.20.100">
    <property type="entry name" value="NADP-dependent oxidoreductase domain"/>
    <property type="match status" value="1"/>
</dbReference>
<reference evidence="5 6" key="1">
    <citation type="submission" date="2023-11" db="EMBL/GenBank/DDBJ databases">
        <title>A Novel Polar Bacteriovorax (B. antarcticus) Isolated from the Biocrust in Antarctica.</title>
        <authorList>
            <person name="Mun W."/>
            <person name="Choi S.Y."/>
            <person name="Mitchell R.J."/>
        </authorList>
    </citation>
    <scope>NUCLEOTIDE SEQUENCE [LARGE SCALE GENOMIC DNA]</scope>
    <source>
        <strain evidence="5 6">PP10</strain>
    </source>
</reference>
<evidence type="ECO:0000256" key="3">
    <source>
        <dbReference type="ARBA" id="ARBA00023002"/>
    </source>
</evidence>
<dbReference type="EMBL" id="JAYGJQ010000001">
    <property type="protein sequence ID" value="MEA9356071.1"/>
    <property type="molecule type" value="Genomic_DNA"/>
</dbReference>
<proteinExistence type="inferred from homology"/>
<dbReference type="NCBIfam" id="NF008377">
    <property type="entry name" value="PRK11172.1"/>
    <property type="match status" value="1"/>
</dbReference>